<dbReference type="EMBL" id="CAJJDP010000131">
    <property type="protein sequence ID" value="CAD8204041.1"/>
    <property type="molecule type" value="Genomic_DNA"/>
</dbReference>
<proteinExistence type="predicted"/>
<name>A0A8S1XRY1_PAROT</name>
<sequence length="138" mass="16522">MPLNCNIINPNQKEKLSRNYVIYCDYTYPILITYFEVNIEKSLKDSKQILHLFKQQIVQKCQLIFKTILRPIENITQMIILQCKYFKQFRSKTENQIKNNETLSSIISKMCKQEFYNFDISMIFTTLLPSTKLTIIYI</sequence>
<evidence type="ECO:0000313" key="1">
    <source>
        <dbReference type="EMBL" id="CAD8204041.1"/>
    </source>
</evidence>
<dbReference type="Proteomes" id="UP000683925">
    <property type="component" value="Unassembled WGS sequence"/>
</dbReference>
<keyword evidence="2" id="KW-1185">Reference proteome</keyword>
<accession>A0A8S1XRY1</accession>
<organism evidence="1 2">
    <name type="scientific">Paramecium octaurelia</name>
    <dbReference type="NCBI Taxonomy" id="43137"/>
    <lineage>
        <taxon>Eukaryota</taxon>
        <taxon>Sar</taxon>
        <taxon>Alveolata</taxon>
        <taxon>Ciliophora</taxon>
        <taxon>Intramacronucleata</taxon>
        <taxon>Oligohymenophorea</taxon>
        <taxon>Peniculida</taxon>
        <taxon>Parameciidae</taxon>
        <taxon>Paramecium</taxon>
    </lineage>
</organism>
<comment type="caution">
    <text evidence="1">The sequence shown here is derived from an EMBL/GenBank/DDBJ whole genome shotgun (WGS) entry which is preliminary data.</text>
</comment>
<dbReference type="AlphaFoldDB" id="A0A8S1XRY1"/>
<protein>
    <submittedName>
        <fullName evidence="1">Uncharacterized protein</fullName>
    </submittedName>
</protein>
<gene>
    <name evidence="1" type="ORF">POCTA_138.1.T1310143</name>
</gene>
<evidence type="ECO:0000313" key="2">
    <source>
        <dbReference type="Proteomes" id="UP000683925"/>
    </source>
</evidence>
<reference evidence="1" key="1">
    <citation type="submission" date="2021-01" db="EMBL/GenBank/DDBJ databases">
        <authorList>
            <consortium name="Genoscope - CEA"/>
            <person name="William W."/>
        </authorList>
    </citation>
    <scope>NUCLEOTIDE SEQUENCE</scope>
</reference>